<protein>
    <recommendedName>
        <fullName evidence="4">CBM-cenC domain-containing protein</fullName>
    </recommendedName>
</protein>
<dbReference type="EMBL" id="AP011532">
    <property type="protein sequence ID" value="BAI62606.1"/>
    <property type="molecule type" value="Genomic_DNA"/>
</dbReference>
<accession>D1Z1N4</accession>
<dbReference type="RefSeq" id="WP_012901280.1">
    <property type="nucleotide sequence ID" value="NC_013665.1"/>
</dbReference>
<feature type="region of interest" description="Disordered" evidence="1">
    <location>
        <begin position="593"/>
        <end position="629"/>
    </location>
</feature>
<evidence type="ECO:0008006" key="4">
    <source>
        <dbReference type="Google" id="ProtNLM"/>
    </source>
</evidence>
<evidence type="ECO:0000256" key="1">
    <source>
        <dbReference type="SAM" id="MobiDB-lite"/>
    </source>
</evidence>
<keyword evidence="3" id="KW-1185">Reference proteome</keyword>
<dbReference type="PATRIC" id="fig|304371.9.peg.2587"/>
<name>D1Z1N4_METPS</name>
<dbReference type="Gene3D" id="2.60.120.260">
    <property type="entry name" value="Galactose-binding domain-like"/>
    <property type="match status" value="3"/>
</dbReference>
<dbReference type="SUPFAM" id="SSF51445">
    <property type="entry name" value="(Trans)glycosidases"/>
    <property type="match status" value="1"/>
</dbReference>
<feature type="compositionally biased region" description="Low complexity" evidence="1">
    <location>
        <begin position="593"/>
        <end position="621"/>
    </location>
</feature>
<dbReference type="AlphaFoldDB" id="D1Z1N4"/>
<reference evidence="2 3" key="1">
    <citation type="journal article" date="2007" name="Appl. Environ. Microbiol.">
        <title>Isolation of key methanogens for global methane emission from rice paddy fields: a novel isolate affiliated with the clone cluster rice cluster I.</title>
        <authorList>
            <person name="Sakai S."/>
            <person name="Imachi H."/>
            <person name="Sekiguchi Y."/>
            <person name="Ohashi A."/>
            <person name="Harada H."/>
            <person name="Kamagata Y."/>
        </authorList>
    </citation>
    <scope>NUCLEOTIDE SEQUENCE [LARGE SCALE GENOMIC DNA]</scope>
    <source>
        <strain evidence="3">DSM 17711 / JCM 13418 / NBRC 101707 / SANAE</strain>
    </source>
</reference>
<dbReference type="GeneID" id="59558334"/>
<organism evidence="2 3">
    <name type="scientific">Methanocella paludicola (strain DSM 17711 / JCM 13418 / NBRC 101707 / SANAE)</name>
    <dbReference type="NCBI Taxonomy" id="304371"/>
    <lineage>
        <taxon>Archaea</taxon>
        <taxon>Methanobacteriati</taxon>
        <taxon>Methanobacteriota</taxon>
        <taxon>Stenosarchaea group</taxon>
        <taxon>Methanomicrobia</taxon>
        <taxon>Methanocellales</taxon>
        <taxon>Methanocellaceae</taxon>
        <taxon>Methanocella</taxon>
    </lineage>
</organism>
<dbReference type="KEGG" id="mpd:MCP_2534"/>
<gene>
    <name evidence="2" type="ordered locus">MCP_2534</name>
</gene>
<dbReference type="Gene3D" id="3.20.20.80">
    <property type="entry name" value="Glycosidases"/>
    <property type="match status" value="1"/>
</dbReference>
<dbReference type="Proteomes" id="UP000001882">
    <property type="component" value="Chromosome"/>
</dbReference>
<sequence length="1019" mass="109227">MKKGILSLVCIGIILLSSISIASAGTPAVDQASTSGTRTTVMNDTGSVQNTVGTQSVNLLHRWVFYREGISSASELQTAKNLMDSAKQKGYNGFVYAQAGLMILDTQSSTYKTNLKDLRSYADSIGMDFYCQVLAIGYANTMLSQNPNLVEGLPIRNAKYLVQNGQAALVPEPAVNLPGGNFESATSNKFSGWDSQDFIGTKTYADTTTKHSGSQSLKVVPGGSVVYITKTVTVSPYREYYLSYYLKTSSISSVSSLRPIITGADGRVLYNTGFKTGSTQDWTRIDVVFNSLNNNKITIKLGDWGTSGTFWIDDASLTEIGMTNVIRRPECPVTVKGTDGTLYTEGVDYNYISDPLLGKSPSAGEYDVYHPSPSIVLTSNSRIKEGQELRVSFYDAITSYGGAAISLSDPTAIGMFRNQVQALNNLIQPDGYFVDYDEMRAGNWNNDTTMTEGQLIATSFKRDKQMINQINPNAEVFVWNDMFDPNMNAVDNYYYCNGTVAGSWNGLTSDVTVVNWNGWGQNSSLNFFTSLGTPQILAGYYDGSVSIGPWLANARANNANVVGAMYTTWENDYSQLSSFADAAWGGTPTVTPTPTVKPTVTPTLTPTPTVTVTAKPTLTPTPTAPSPAPSGVNLLANPSFESGISPWKFLGEGTTGTLTQSTVWASNGTHSARVSSGSDSSDNWEMLYQGDLSWSAGDTLTFTYDLDVTNACTVVTKIGDWNSNTLNLYVDNVSQLTPGVYKSRKITVTAPSTTSGNGMVYIILSSNPVNSNMYVDNAVLTNNKAATTPTPTATVTPTPTLTPTPTVTVTAKPTLTPTPTAPSPAPSGVNLLANPSFESGISPWKFLGEGTTGTLTQSTVWASNGTHSARVSSGSDSSDNWEMLYQGDLSWSAGDTLTFTYDLDVTNACTVVTKIGDWNSNTLNLYVDNVSQLTPGVYKSRKITVTAPSTTSGNGMVYIILSSNPVNSNMYVDNAVLTNNKAATTPIVSHTLTQTSTTDNPLISALKQGWDLILSTVSH</sequence>
<dbReference type="InterPro" id="IPR008979">
    <property type="entry name" value="Galactose-bd-like_sf"/>
</dbReference>
<dbReference type="SUPFAM" id="SSF49785">
    <property type="entry name" value="Galactose-binding domain-like"/>
    <property type="match status" value="3"/>
</dbReference>
<proteinExistence type="predicted"/>
<dbReference type="InterPro" id="IPR017853">
    <property type="entry name" value="GH"/>
</dbReference>
<reference evidence="2 3" key="2">
    <citation type="journal article" date="2008" name="Int. J. Syst. Evol. Microbiol.">
        <title>Methanocella paludicola gen. nov., sp. nov., a methane-producing archaeon, the first isolate of the lineage 'Rice Cluster I', and proposal of the new archaeal order Methanocellales ord. nov.</title>
        <authorList>
            <person name="Sakai S."/>
            <person name="Imachi H."/>
            <person name="Hanada S."/>
            <person name="Ohashi A."/>
            <person name="Harada H."/>
            <person name="Kamagata Y."/>
        </authorList>
    </citation>
    <scope>NUCLEOTIDE SEQUENCE [LARGE SCALE GENOMIC DNA]</scope>
    <source>
        <strain evidence="3">DSM 17711 / JCM 13418 / NBRC 101707 / SANAE</strain>
    </source>
</reference>
<evidence type="ECO:0000313" key="3">
    <source>
        <dbReference type="Proteomes" id="UP000001882"/>
    </source>
</evidence>
<evidence type="ECO:0000313" key="2">
    <source>
        <dbReference type="EMBL" id="BAI62606.1"/>
    </source>
</evidence>
<dbReference type="STRING" id="304371.MCP_2534"/>
<dbReference type="InParanoid" id="D1Z1N4"/>
<reference evidence="3" key="3">
    <citation type="journal article" date="2011" name="PLoS ONE">
        <title>Genome sequence of a mesophilic hydrogenotrophic methanogen Methanocella paludicola, the first cultivated representative of the order Methanocellales.</title>
        <authorList>
            <person name="Sakai S."/>
            <person name="Takaki Y."/>
            <person name="Shimamura S."/>
            <person name="Sekine M."/>
            <person name="Tajima T."/>
            <person name="Kosugi H."/>
            <person name="Ichikawa N."/>
            <person name="Tasumi E."/>
            <person name="Hiraki A.T."/>
            <person name="Shimizu A."/>
            <person name="Kato Y."/>
            <person name="Nishiko R."/>
            <person name="Mori K."/>
            <person name="Fujita N."/>
            <person name="Imachi H."/>
            <person name="Takai K."/>
        </authorList>
    </citation>
    <scope>NUCLEOTIDE SEQUENCE [LARGE SCALE GENOMIC DNA]</scope>
    <source>
        <strain evidence="3">DSM 17711 / JCM 13418 / NBRC 101707 / SANAE</strain>
    </source>
</reference>
<dbReference type="eggNOG" id="arCOG11135">
    <property type="taxonomic scope" value="Archaea"/>
</dbReference>